<name>A0A0W0ZZZ7_9GAMM</name>
<dbReference type="PATRIC" id="fig|66969.6.peg.2962"/>
<proteinExistence type="predicted"/>
<keyword evidence="1" id="KW-1133">Transmembrane helix</keyword>
<evidence type="ECO:0000313" key="2">
    <source>
        <dbReference type="EMBL" id="KTD74693.1"/>
    </source>
</evidence>
<keyword evidence="1" id="KW-0472">Membrane</keyword>
<feature type="transmembrane region" description="Helical" evidence="1">
    <location>
        <begin position="47"/>
        <end position="68"/>
    </location>
</feature>
<feature type="transmembrane region" description="Helical" evidence="1">
    <location>
        <begin position="15"/>
        <end position="41"/>
    </location>
</feature>
<evidence type="ECO:0000313" key="3">
    <source>
        <dbReference type="Proteomes" id="UP000054729"/>
    </source>
</evidence>
<keyword evidence="1" id="KW-0812">Transmembrane</keyword>
<protein>
    <submittedName>
        <fullName evidence="2">Uncharacterized protein</fullName>
    </submittedName>
</protein>
<dbReference type="EMBL" id="LNZB01000060">
    <property type="protein sequence ID" value="KTD74693.1"/>
    <property type="molecule type" value="Genomic_DNA"/>
</dbReference>
<organism evidence="2 3">
    <name type="scientific">Legionella waltersii</name>
    <dbReference type="NCBI Taxonomy" id="66969"/>
    <lineage>
        <taxon>Bacteria</taxon>
        <taxon>Pseudomonadati</taxon>
        <taxon>Pseudomonadota</taxon>
        <taxon>Gammaproteobacteria</taxon>
        <taxon>Legionellales</taxon>
        <taxon>Legionellaceae</taxon>
        <taxon>Legionella</taxon>
    </lineage>
</organism>
<feature type="transmembrane region" description="Helical" evidence="1">
    <location>
        <begin position="122"/>
        <end position="149"/>
    </location>
</feature>
<dbReference type="STRING" id="66969.Lwal_2734"/>
<keyword evidence="3" id="KW-1185">Reference proteome</keyword>
<evidence type="ECO:0000256" key="1">
    <source>
        <dbReference type="SAM" id="Phobius"/>
    </source>
</evidence>
<gene>
    <name evidence="2" type="ORF">Lwal_2734</name>
</gene>
<reference evidence="2 3" key="1">
    <citation type="submission" date="2015-11" db="EMBL/GenBank/DDBJ databases">
        <title>Genomic analysis of 38 Legionella species identifies large and diverse effector repertoires.</title>
        <authorList>
            <person name="Burstein D."/>
            <person name="Amaro F."/>
            <person name="Zusman T."/>
            <person name="Lifshitz Z."/>
            <person name="Cohen O."/>
            <person name="Gilbert J.A."/>
            <person name="Pupko T."/>
            <person name="Shuman H.A."/>
            <person name="Segal G."/>
        </authorList>
    </citation>
    <scope>NUCLEOTIDE SEQUENCE [LARGE SCALE GENOMIC DNA]</scope>
    <source>
        <strain evidence="2 3">ATCC 51914</strain>
    </source>
</reference>
<feature type="transmembrane region" description="Helical" evidence="1">
    <location>
        <begin position="80"/>
        <end position="102"/>
    </location>
</feature>
<sequence>MKTNDPALSFSNPRLLAAIYFGLLSVVGTILINALLTTIGIEEIIPVYQAVILGMIVSSCTAAIFGESIVHCKYPYKRKVFWLGFAMVMCSLPIFDLGIVFLMREENAKLFAVTSLSSMVLFYLVTLAYSYVLFGVVLAVASGLAAMYLRSQLVYDILHTTTRRHEKHALAKSKATHRHKEH</sequence>
<dbReference type="AlphaFoldDB" id="A0A0W0ZZZ7"/>
<dbReference type="OrthoDB" id="5652230at2"/>
<accession>A0A0W0ZZZ7</accession>
<comment type="caution">
    <text evidence="2">The sequence shown here is derived from an EMBL/GenBank/DDBJ whole genome shotgun (WGS) entry which is preliminary data.</text>
</comment>
<dbReference type="Proteomes" id="UP000054729">
    <property type="component" value="Unassembled WGS sequence"/>
</dbReference>
<dbReference type="RefSeq" id="WP_058481363.1">
    <property type="nucleotide sequence ID" value="NZ_CAAAIQ010000019.1"/>
</dbReference>